<organism evidence="1">
    <name type="scientific">marine sediment metagenome</name>
    <dbReference type="NCBI Taxonomy" id="412755"/>
    <lineage>
        <taxon>unclassified sequences</taxon>
        <taxon>metagenomes</taxon>
        <taxon>ecological metagenomes</taxon>
    </lineage>
</organism>
<evidence type="ECO:0000313" key="1">
    <source>
        <dbReference type="EMBL" id="KKN59310.1"/>
    </source>
</evidence>
<proteinExistence type="predicted"/>
<gene>
    <name evidence="1" type="ORF">LCGC14_0543360</name>
</gene>
<accession>A0A0F9RSA1</accession>
<sequence>MVFCNKTFPEIYGENSPTKKNLGFTLNFLKLYLSIMFLKIKNLNWFEV</sequence>
<name>A0A0F9RSA1_9ZZZZ</name>
<dbReference type="EMBL" id="LAZR01000731">
    <property type="protein sequence ID" value="KKN59310.1"/>
    <property type="molecule type" value="Genomic_DNA"/>
</dbReference>
<reference evidence="1" key="1">
    <citation type="journal article" date="2015" name="Nature">
        <title>Complex archaea that bridge the gap between prokaryotes and eukaryotes.</title>
        <authorList>
            <person name="Spang A."/>
            <person name="Saw J.H."/>
            <person name="Jorgensen S.L."/>
            <person name="Zaremba-Niedzwiedzka K."/>
            <person name="Martijn J."/>
            <person name="Lind A.E."/>
            <person name="van Eijk R."/>
            <person name="Schleper C."/>
            <person name="Guy L."/>
            <person name="Ettema T.J."/>
        </authorList>
    </citation>
    <scope>NUCLEOTIDE SEQUENCE</scope>
</reference>
<comment type="caution">
    <text evidence="1">The sequence shown here is derived from an EMBL/GenBank/DDBJ whole genome shotgun (WGS) entry which is preliminary data.</text>
</comment>
<dbReference type="AlphaFoldDB" id="A0A0F9RSA1"/>
<protein>
    <submittedName>
        <fullName evidence="1">Uncharacterized protein</fullName>
    </submittedName>
</protein>